<dbReference type="Pfam" id="PF03330">
    <property type="entry name" value="DPBB_1"/>
    <property type="match status" value="1"/>
</dbReference>
<dbReference type="Proteomes" id="UP000001514">
    <property type="component" value="Unassembled WGS sequence"/>
</dbReference>
<dbReference type="AlphaFoldDB" id="D8SYF2"/>
<protein>
    <recommendedName>
        <fullName evidence="2">Expansin-like EG45 domain-containing protein</fullName>
    </recommendedName>
</protein>
<dbReference type="InterPro" id="IPR007112">
    <property type="entry name" value="Expansin/allergen_DPBB_dom"/>
</dbReference>
<dbReference type="InterPro" id="IPR036908">
    <property type="entry name" value="RlpA-like_sf"/>
</dbReference>
<dbReference type="PROSITE" id="PS50842">
    <property type="entry name" value="EXPANSIN_EG45"/>
    <property type="match status" value="1"/>
</dbReference>
<dbReference type="HOGENOM" id="CLU_112218_3_0_1"/>
<sequence>MASTKAFAAFFIATTLLLAFAEPSLGIASKATFYNQYKRKNLSFHEFIMHTSACYGYGSLPSDYSFAAAAPSIYSNGAACGRYYCVKCTSNGCRNSNVIRVKIVDLCPGCPGAFDLSQQAFARIANPDAGVINIDYYQ</sequence>
<dbReference type="SMART" id="SM00837">
    <property type="entry name" value="DPBB_1"/>
    <property type="match status" value="1"/>
</dbReference>
<reference evidence="3 4" key="1">
    <citation type="journal article" date="2011" name="Science">
        <title>The Selaginella genome identifies genetic changes associated with the evolution of vascular plants.</title>
        <authorList>
            <person name="Banks J.A."/>
            <person name="Nishiyama T."/>
            <person name="Hasebe M."/>
            <person name="Bowman J.L."/>
            <person name="Gribskov M."/>
            <person name="dePamphilis C."/>
            <person name="Albert V.A."/>
            <person name="Aono N."/>
            <person name="Aoyama T."/>
            <person name="Ambrose B.A."/>
            <person name="Ashton N.W."/>
            <person name="Axtell M.J."/>
            <person name="Barker E."/>
            <person name="Barker M.S."/>
            <person name="Bennetzen J.L."/>
            <person name="Bonawitz N.D."/>
            <person name="Chapple C."/>
            <person name="Cheng C."/>
            <person name="Correa L.G."/>
            <person name="Dacre M."/>
            <person name="DeBarry J."/>
            <person name="Dreyer I."/>
            <person name="Elias M."/>
            <person name="Engstrom E.M."/>
            <person name="Estelle M."/>
            <person name="Feng L."/>
            <person name="Finet C."/>
            <person name="Floyd S.K."/>
            <person name="Frommer W.B."/>
            <person name="Fujita T."/>
            <person name="Gramzow L."/>
            <person name="Gutensohn M."/>
            <person name="Harholt J."/>
            <person name="Hattori M."/>
            <person name="Heyl A."/>
            <person name="Hirai T."/>
            <person name="Hiwatashi Y."/>
            <person name="Ishikawa M."/>
            <person name="Iwata M."/>
            <person name="Karol K.G."/>
            <person name="Koehler B."/>
            <person name="Kolukisaoglu U."/>
            <person name="Kubo M."/>
            <person name="Kurata T."/>
            <person name="Lalonde S."/>
            <person name="Li K."/>
            <person name="Li Y."/>
            <person name="Litt A."/>
            <person name="Lyons E."/>
            <person name="Manning G."/>
            <person name="Maruyama T."/>
            <person name="Michael T.P."/>
            <person name="Mikami K."/>
            <person name="Miyazaki S."/>
            <person name="Morinaga S."/>
            <person name="Murata T."/>
            <person name="Mueller-Roeber B."/>
            <person name="Nelson D.R."/>
            <person name="Obara M."/>
            <person name="Oguri Y."/>
            <person name="Olmstead R.G."/>
            <person name="Onodera N."/>
            <person name="Petersen B.L."/>
            <person name="Pils B."/>
            <person name="Prigge M."/>
            <person name="Rensing S.A."/>
            <person name="Riano-Pachon D.M."/>
            <person name="Roberts A.W."/>
            <person name="Sato Y."/>
            <person name="Scheller H.V."/>
            <person name="Schulz B."/>
            <person name="Schulz C."/>
            <person name="Shakirov E.V."/>
            <person name="Shibagaki N."/>
            <person name="Shinohara N."/>
            <person name="Shippen D.E."/>
            <person name="Soerensen I."/>
            <person name="Sotooka R."/>
            <person name="Sugimoto N."/>
            <person name="Sugita M."/>
            <person name="Sumikawa N."/>
            <person name="Tanurdzic M."/>
            <person name="Theissen G."/>
            <person name="Ulvskov P."/>
            <person name="Wakazuki S."/>
            <person name="Weng J.K."/>
            <person name="Willats W.W."/>
            <person name="Wipf D."/>
            <person name="Wolf P.G."/>
            <person name="Yang L."/>
            <person name="Zimmer A.D."/>
            <person name="Zhu Q."/>
            <person name="Mitros T."/>
            <person name="Hellsten U."/>
            <person name="Loque D."/>
            <person name="Otillar R."/>
            <person name="Salamov A."/>
            <person name="Schmutz J."/>
            <person name="Shapiro H."/>
            <person name="Lindquist E."/>
            <person name="Lucas S."/>
            <person name="Rokhsar D."/>
            <person name="Grigoriev I.V."/>
        </authorList>
    </citation>
    <scope>NUCLEOTIDE SEQUENCE [LARGE SCALE GENOMIC DNA]</scope>
</reference>
<dbReference type="OMA" id="PCTGKSM"/>
<dbReference type="GO" id="GO:0048046">
    <property type="term" value="C:apoplast"/>
    <property type="evidence" value="ECO:0007669"/>
    <property type="project" value="InterPro"/>
</dbReference>
<organism evidence="4">
    <name type="scientific">Selaginella moellendorffii</name>
    <name type="common">Spikemoss</name>
    <dbReference type="NCBI Taxonomy" id="88036"/>
    <lineage>
        <taxon>Eukaryota</taxon>
        <taxon>Viridiplantae</taxon>
        <taxon>Streptophyta</taxon>
        <taxon>Embryophyta</taxon>
        <taxon>Tracheophyta</taxon>
        <taxon>Lycopodiopsida</taxon>
        <taxon>Selaginellales</taxon>
        <taxon>Selaginellaceae</taxon>
        <taxon>Selaginella</taxon>
    </lineage>
</organism>
<gene>
    <name evidence="3" type="ORF">SELMODRAFT_427072</name>
</gene>
<keyword evidence="4" id="KW-1185">Reference proteome</keyword>
<evidence type="ECO:0000259" key="2">
    <source>
        <dbReference type="PROSITE" id="PS50842"/>
    </source>
</evidence>
<dbReference type="STRING" id="88036.D8SYF2"/>
<dbReference type="CDD" id="cd22269">
    <property type="entry name" value="DPBB_EG45-like"/>
    <property type="match status" value="1"/>
</dbReference>
<keyword evidence="1" id="KW-0732">Signal</keyword>
<evidence type="ECO:0000313" key="3">
    <source>
        <dbReference type="EMBL" id="EFJ10506.1"/>
    </source>
</evidence>
<dbReference type="GO" id="GO:0009627">
    <property type="term" value="P:systemic acquired resistance"/>
    <property type="evidence" value="ECO:0007669"/>
    <property type="project" value="InterPro"/>
</dbReference>
<accession>D8SYF2</accession>
<dbReference type="SUPFAM" id="SSF50685">
    <property type="entry name" value="Barwin-like endoglucanases"/>
    <property type="match status" value="1"/>
</dbReference>
<dbReference type="InParanoid" id="D8SYF2"/>
<dbReference type="EMBL" id="GL377653">
    <property type="protein sequence ID" value="EFJ10506.1"/>
    <property type="molecule type" value="Genomic_DNA"/>
</dbReference>
<name>D8SYF2_SELML</name>
<evidence type="ECO:0000256" key="1">
    <source>
        <dbReference type="SAM" id="SignalP"/>
    </source>
</evidence>
<feature type="domain" description="Expansin-like EG45" evidence="2">
    <location>
        <begin position="52"/>
        <end position="138"/>
    </location>
</feature>
<dbReference type="PANTHER" id="PTHR47295:SF14">
    <property type="entry name" value="OS06G0688300 PROTEIN"/>
    <property type="match status" value="1"/>
</dbReference>
<dbReference type="eggNOG" id="ENOG502S1DA">
    <property type="taxonomic scope" value="Eukaryota"/>
</dbReference>
<dbReference type="Gene3D" id="2.40.40.10">
    <property type="entry name" value="RlpA-like domain"/>
    <property type="match status" value="1"/>
</dbReference>
<dbReference type="Gramene" id="EFJ10506">
    <property type="protein sequence ID" value="EFJ10506"/>
    <property type="gene ID" value="SELMODRAFT_427072"/>
</dbReference>
<feature type="chain" id="PRO_5003123145" description="Expansin-like EG45 domain-containing protein" evidence="1">
    <location>
        <begin position="22"/>
        <end position="138"/>
    </location>
</feature>
<dbReference type="InterPro" id="IPR009009">
    <property type="entry name" value="RlpA-like_DPBB"/>
</dbReference>
<dbReference type="PANTHER" id="PTHR47295">
    <property type="entry name" value="EG45-LIKE DOMAIN CONTAINING PROTEIN 1-RELATED"/>
    <property type="match status" value="1"/>
</dbReference>
<dbReference type="InterPro" id="IPR044206">
    <property type="entry name" value="EGC1/2"/>
</dbReference>
<feature type="signal peptide" evidence="1">
    <location>
        <begin position="1"/>
        <end position="21"/>
    </location>
</feature>
<proteinExistence type="predicted"/>
<evidence type="ECO:0000313" key="4">
    <source>
        <dbReference type="Proteomes" id="UP000001514"/>
    </source>
</evidence>
<dbReference type="KEGG" id="smo:SELMODRAFT_427072"/>